<gene>
    <name evidence="6" type="ORF">TBRA_LOCUS12332</name>
</gene>
<dbReference type="Gene3D" id="3.40.50.1820">
    <property type="entry name" value="alpha/beta hydrolase"/>
    <property type="match status" value="1"/>
</dbReference>
<sequence length="243" mass="26689">MRTRDIPLVAVLYASLTATGAILALAEYTSIIRTTGGPLRGEILRTARKSQEFASFKGIPYAEPPLGHLRFKVRCVIYCARGFACVVRYVSISMSGSPFCFYWGFESNVEAEFQALALVKSLGIVTGNKSRMLERLYDVPAKEILKNMLALNYVRYASSNPTPPSAEPADIAWPDSGPQGKHVVLSPNPKIVAARPLSKRAAALEKLLRARYGTAFLNGCKTWSELEVRPAASEESLRKLAFT</sequence>
<evidence type="ECO:0000313" key="7">
    <source>
        <dbReference type="Proteomes" id="UP000479190"/>
    </source>
</evidence>
<evidence type="ECO:0000256" key="3">
    <source>
        <dbReference type="ARBA" id="ARBA00022801"/>
    </source>
</evidence>
<dbReference type="InterPro" id="IPR029058">
    <property type="entry name" value="AB_hydrolase_fold"/>
</dbReference>
<dbReference type="PANTHER" id="PTHR43918">
    <property type="entry name" value="ACETYLCHOLINESTERASE"/>
    <property type="match status" value="1"/>
</dbReference>
<keyword evidence="3" id="KW-0378">Hydrolase</keyword>
<name>A0A6H5IT93_9HYME</name>
<dbReference type="AlphaFoldDB" id="A0A6H5IT93"/>
<dbReference type="GO" id="GO:0005886">
    <property type="term" value="C:plasma membrane"/>
    <property type="evidence" value="ECO:0007669"/>
    <property type="project" value="TreeGrafter"/>
</dbReference>
<dbReference type="SUPFAM" id="SSF53474">
    <property type="entry name" value="alpha/beta-Hydrolases"/>
    <property type="match status" value="1"/>
</dbReference>
<evidence type="ECO:0000313" key="6">
    <source>
        <dbReference type="EMBL" id="CAB0040636.1"/>
    </source>
</evidence>
<dbReference type="OrthoDB" id="19653at2759"/>
<dbReference type="Proteomes" id="UP000479190">
    <property type="component" value="Unassembled WGS sequence"/>
</dbReference>
<accession>A0A6H5IT93</accession>
<reference evidence="6 7" key="1">
    <citation type="submission" date="2020-02" db="EMBL/GenBank/DDBJ databases">
        <authorList>
            <person name="Ferguson B K."/>
        </authorList>
    </citation>
    <scope>NUCLEOTIDE SEQUENCE [LARGE SCALE GENOMIC DNA]</scope>
</reference>
<evidence type="ECO:0000256" key="4">
    <source>
        <dbReference type="ARBA" id="ARBA00023180"/>
    </source>
</evidence>
<comment type="similarity">
    <text evidence="1">Belongs to the type-B carboxylesterase/lipase family.</text>
</comment>
<dbReference type="Pfam" id="PF00135">
    <property type="entry name" value="COesterase"/>
    <property type="match status" value="1"/>
</dbReference>
<feature type="domain" description="Carboxylesterase type B" evidence="5">
    <location>
        <begin position="30"/>
        <end position="72"/>
    </location>
</feature>
<dbReference type="GO" id="GO:0005615">
    <property type="term" value="C:extracellular space"/>
    <property type="evidence" value="ECO:0007669"/>
    <property type="project" value="TreeGrafter"/>
</dbReference>
<dbReference type="GO" id="GO:0019695">
    <property type="term" value="P:choline metabolic process"/>
    <property type="evidence" value="ECO:0007669"/>
    <property type="project" value="TreeGrafter"/>
</dbReference>
<keyword evidence="2" id="KW-0719">Serine esterase</keyword>
<keyword evidence="4" id="KW-0325">Glycoprotein</keyword>
<evidence type="ECO:0000256" key="1">
    <source>
        <dbReference type="ARBA" id="ARBA00005964"/>
    </source>
</evidence>
<evidence type="ECO:0000256" key="2">
    <source>
        <dbReference type="ARBA" id="ARBA00022487"/>
    </source>
</evidence>
<organism evidence="6 7">
    <name type="scientific">Trichogramma brassicae</name>
    <dbReference type="NCBI Taxonomy" id="86971"/>
    <lineage>
        <taxon>Eukaryota</taxon>
        <taxon>Metazoa</taxon>
        <taxon>Ecdysozoa</taxon>
        <taxon>Arthropoda</taxon>
        <taxon>Hexapoda</taxon>
        <taxon>Insecta</taxon>
        <taxon>Pterygota</taxon>
        <taxon>Neoptera</taxon>
        <taxon>Endopterygota</taxon>
        <taxon>Hymenoptera</taxon>
        <taxon>Apocrita</taxon>
        <taxon>Proctotrupomorpha</taxon>
        <taxon>Chalcidoidea</taxon>
        <taxon>Trichogrammatidae</taxon>
        <taxon>Trichogramma</taxon>
    </lineage>
</organism>
<dbReference type="InterPro" id="IPR002018">
    <property type="entry name" value="CarbesteraseB"/>
</dbReference>
<protein>
    <recommendedName>
        <fullName evidence="5">Carboxylesterase type B domain-containing protein</fullName>
    </recommendedName>
</protein>
<dbReference type="GO" id="GO:0003990">
    <property type="term" value="F:acetylcholinesterase activity"/>
    <property type="evidence" value="ECO:0007669"/>
    <property type="project" value="TreeGrafter"/>
</dbReference>
<keyword evidence="7" id="KW-1185">Reference proteome</keyword>
<proteinExistence type="inferred from homology"/>
<dbReference type="PANTHER" id="PTHR43918:SF4">
    <property type="entry name" value="CARBOXYLIC ESTER HYDROLASE"/>
    <property type="match status" value="1"/>
</dbReference>
<dbReference type="InterPro" id="IPR050654">
    <property type="entry name" value="AChE-related_enzymes"/>
</dbReference>
<dbReference type="EMBL" id="CADCXV010001039">
    <property type="protein sequence ID" value="CAB0040636.1"/>
    <property type="molecule type" value="Genomic_DNA"/>
</dbReference>
<dbReference type="GO" id="GO:0006581">
    <property type="term" value="P:acetylcholine catabolic process"/>
    <property type="evidence" value="ECO:0007669"/>
    <property type="project" value="TreeGrafter"/>
</dbReference>
<evidence type="ECO:0000259" key="5">
    <source>
        <dbReference type="Pfam" id="PF00135"/>
    </source>
</evidence>